<feature type="domain" description="DUF1995" evidence="1">
    <location>
        <begin position="86"/>
        <end position="300"/>
    </location>
</feature>
<sequence length="316" mass="35938">MESLKELTFVVGNSFSFTRFSKSKSESKSKLQAVRKCVRSRFVVHLYDDVYSERRRNSLTVCASGESSPIQDQSHLDQWKSLSKVPEDFPQIYSQVNAAISEALDAGMELAEVQFPAVPNIATAALNQLLDANRNHALVLSKALEKRGSVRVAFPDAGETKLAKNAWKNESDNIKISSIKAGLDSDSGKSILVVMPGFNVDEWLDMEKLRIGPPIIVLNGEMDRVRGGYYPRIFYPGLHRVKDRFLNKFEPIFFLKQFGSGLGVLFRKYPEPWQTLFRDSDGSLRLIAVDQTRPAYQDVEKRFRYEQIQQYEGNRK</sequence>
<protein>
    <recommendedName>
        <fullName evidence="1">DUF1995 domain-containing protein</fullName>
    </recommendedName>
</protein>
<dbReference type="AlphaFoldDB" id="A0A7S0ZAT4"/>
<name>A0A7S0ZAT4_9RHOD</name>
<proteinExistence type="predicted"/>
<dbReference type="InterPro" id="IPR044687">
    <property type="entry name" value="LPA3"/>
</dbReference>
<accession>A0A7S0ZAT4</accession>
<organism evidence="2">
    <name type="scientific">Timspurckia oligopyrenoides</name>
    <dbReference type="NCBI Taxonomy" id="708627"/>
    <lineage>
        <taxon>Eukaryota</taxon>
        <taxon>Rhodophyta</taxon>
        <taxon>Bangiophyceae</taxon>
        <taxon>Porphyridiales</taxon>
        <taxon>Porphyridiaceae</taxon>
        <taxon>Timspurckia</taxon>
    </lineage>
</organism>
<dbReference type="EMBL" id="HBFP01000579">
    <property type="protein sequence ID" value="CAD8816042.1"/>
    <property type="molecule type" value="Transcribed_RNA"/>
</dbReference>
<dbReference type="InterPro" id="IPR018962">
    <property type="entry name" value="DUF1995"/>
</dbReference>
<dbReference type="PANTHER" id="PTHR34051">
    <property type="entry name" value="PROTEIN LOW PSII ACCUMULATION 3, CHLOROPLASTIC"/>
    <property type="match status" value="1"/>
</dbReference>
<dbReference type="PANTHER" id="PTHR34051:SF2">
    <property type="entry name" value="PROTEIN LPA3"/>
    <property type="match status" value="1"/>
</dbReference>
<evidence type="ECO:0000259" key="1">
    <source>
        <dbReference type="Pfam" id="PF09353"/>
    </source>
</evidence>
<evidence type="ECO:0000313" key="2">
    <source>
        <dbReference type="EMBL" id="CAD8816042.1"/>
    </source>
</evidence>
<dbReference type="Pfam" id="PF09353">
    <property type="entry name" value="DUF1995"/>
    <property type="match status" value="1"/>
</dbReference>
<gene>
    <name evidence="2" type="ORF">TOLI1172_LOCUS430</name>
</gene>
<reference evidence="2" key="1">
    <citation type="submission" date="2021-01" db="EMBL/GenBank/DDBJ databases">
        <authorList>
            <person name="Corre E."/>
            <person name="Pelletier E."/>
            <person name="Niang G."/>
            <person name="Scheremetjew M."/>
            <person name="Finn R."/>
            <person name="Kale V."/>
            <person name="Holt S."/>
            <person name="Cochrane G."/>
            <person name="Meng A."/>
            <person name="Brown T."/>
            <person name="Cohen L."/>
        </authorList>
    </citation>
    <scope>NUCLEOTIDE SEQUENCE</scope>
    <source>
        <strain evidence="2">CCMP3278</strain>
    </source>
</reference>